<dbReference type="InterPro" id="IPR023214">
    <property type="entry name" value="HAD_sf"/>
</dbReference>
<dbReference type="InterPro" id="IPR041492">
    <property type="entry name" value="HAD_2"/>
</dbReference>
<gene>
    <name evidence="1" type="ORF">D1781_00895</name>
</gene>
<dbReference type="InterPro" id="IPR036412">
    <property type="entry name" value="HAD-like_sf"/>
</dbReference>
<dbReference type="GO" id="GO:0004713">
    <property type="term" value="F:protein tyrosine kinase activity"/>
    <property type="evidence" value="ECO:0007669"/>
    <property type="project" value="TreeGrafter"/>
</dbReference>
<sequence length="223" mass="23387">MTQPFTVILVDLDGTIMDSAPGITRTLADALVELGLPVPPPARLLEFVGPPILDGLRDVAGLEGDDAQRVLARYRTLYRATGAFEAEPYPGIRAALERLRGIAPLAVATSKPESTALRILEHFGFADLFTVIAGASDDESRSDKADVITRALALLRERGVDLARPVMIGDRIHDVEGAAAHGIPTIVAGWGYGAPEEAAGAIGVAAAPEELPALVEAGPIRSI</sequence>
<keyword evidence="2" id="KW-1185">Reference proteome</keyword>
<dbReference type="InterPro" id="IPR050155">
    <property type="entry name" value="HAD-like_hydrolase_sf"/>
</dbReference>
<dbReference type="InterPro" id="IPR023198">
    <property type="entry name" value="PGP-like_dom2"/>
</dbReference>
<evidence type="ECO:0000313" key="2">
    <source>
        <dbReference type="Proteomes" id="UP000265742"/>
    </source>
</evidence>
<comment type="caution">
    <text evidence="1">The sequence shown here is derived from an EMBL/GenBank/DDBJ whole genome shotgun (WGS) entry which is preliminary data.</text>
</comment>
<dbReference type="EMBL" id="QXTG01000001">
    <property type="protein sequence ID" value="RIX30057.1"/>
    <property type="molecule type" value="Genomic_DNA"/>
</dbReference>
<dbReference type="SUPFAM" id="SSF56784">
    <property type="entry name" value="HAD-like"/>
    <property type="match status" value="1"/>
</dbReference>
<reference evidence="2" key="1">
    <citation type="submission" date="2018-09" db="EMBL/GenBank/DDBJ databases">
        <authorList>
            <person name="Kim I."/>
        </authorList>
    </citation>
    <scope>NUCLEOTIDE SEQUENCE [LARGE SCALE GENOMIC DNA]</scope>
    <source>
        <strain evidence="2">DD4a</strain>
    </source>
</reference>
<dbReference type="Proteomes" id="UP000265742">
    <property type="component" value="Unassembled WGS sequence"/>
</dbReference>
<name>A0A3A1U3N8_9MICO</name>
<dbReference type="PANTHER" id="PTHR43434">
    <property type="entry name" value="PHOSPHOGLYCOLATE PHOSPHATASE"/>
    <property type="match status" value="1"/>
</dbReference>
<dbReference type="GO" id="GO:0005829">
    <property type="term" value="C:cytosol"/>
    <property type="evidence" value="ECO:0007669"/>
    <property type="project" value="TreeGrafter"/>
</dbReference>
<dbReference type="Gene3D" id="1.10.150.240">
    <property type="entry name" value="Putative phosphatase, domain 2"/>
    <property type="match status" value="1"/>
</dbReference>
<dbReference type="Pfam" id="PF13419">
    <property type="entry name" value="HAD_2"/>
    <property type="match status" value="1"/>
</dbReference>
<dbReference type="OrthoDB" id="9776368at2"/>
<dbReference type="SFLD" id="SFLDS00003">
    <property type="entry name" value="Haloacid_Dehalogenase"/>
    <property type="match status" value="1"/>
</dbReference>
<dbReference type="SFLD" id="SFLDG01129">
    <property type="entry name" value="C1.5:_HAD__Beta-PGM__Phosphata"/>
    <property type="match status" value="1"/>
</dbReference>
<dbReference type="AlphaFoldDB" id="A0A3A1U3N8"/>
<organism evidence="1 2">
    <name type="scientific">Amnibacterium setariae</name>
    <dbReference type="NCBI Taxonomy" id="2306585"/>
    <lineage>
        <taxon>Bacteria</taxon>
        <taxon>Bacillati</taxon>
        <taxon>Actinomycetota</taxon>
        <taxon>Actinomycetes</taxon>
        <taxon>Micrococcales</taxon>
        <taxon>Microbacteriaceae</taxon>
        <taxon>Amnibacterium</taxon>
    </lineage>
</organism>
<dbReference type="Gene3D" id="3.40.50.1000">
    <property type="entry name" value="HAD superfamily/HAD-like"/>
    <property type="match status" value="1"/>
</dbReference>
<dbReference type="PANTHER" id="PTHR43434:SF20">
    <property type="entry name" value="5'-NUCLEOTIDASE"/>
    <property type="match status" value="1"/>
</dbReference>
<evidence type="ECO:0000313" key="1">
    <source>
        <dbReference type="EMBL" id="RIX30057.1"/>
    </source>
</evidence>
<dbReference type="RefSeq" id="WP_119480420.1">
    <property type="nucleotide sequence ID" value="NZ_QXTG01000001.1"/>
</dbReference>
<proteinExistence type="predicted"/>
<dbReference type="GO" id="GO:0016787">
    <property type="term" value="F:hydrolase activity"/>
    <property type="evidence" value="ECO:0007669"/>
    <property type="project" value="UniProtKB-KW"/>
</dbReference>
<accession>A0A3A1U3N8</accession>
<keyword evidence="1" id="KW-0378">Hydrolase</keyword>
<protein>
    <submittedName>
        <fullName evidence="1">HAD family hydrolase</fullName>
    </submittedName>
</protein>